<evidence type="ECO:0000313" key="2">
    <source>
        <dbReference type="Proteomes" id="UP001497516"/>
    </source>
</evidence>
<sequence length="117" mass="13081">MEDVKQLVETPVPRQEDDCDSGTLDCCRNFSLMADAPRSSLISSCIRIEIPNLEERMPEMSDEYPASGFTAIIYFLESDSSNLKLPRGCCLSPELELKRKEFAEGGATTSRILDLEI</sequence>
<dbReference type="AlphaFoldDB" id="A0AAV2EAI1"/>
<organism evidence="1 2">
    <name type="scientific">Linum trigynum</name>
    <dbReference type="NCBI Taxonomy" id="586398"/>
    <lineage>
        <taxon>Eukaryota</taxon>
        <taxon>Viridiplantae</taxon>
        <taxon>Streptophyta</taxon>
        <taxon>Embryophyta</taxon>
        <taxon>Tracheophyta</taxon>
        <taxon>Spermatophyta</taxon>
        <taxon>Magnoliopsida</taxon>
        <taxon>eudicotyledons</taxon>
        <taxon>Gunneridae</taxon>
        <taxon>Pentapetalae</taxon>
        <taxon>rosids</taxon>
        <taxon>fabids</taxon>
        <taxon>Malpighiales</taxon>
        <taxon>Linaceae</taxon>
        <taxon>Linum</taxon>
    </lineage>
</organism>
<accession>A0AAV2EAI1</accession>
<keyword evidence="2" id="KW-1185">Reference proteome</keyword>
<dbReference type="Proteomes" id="UP001497516">
    <property type="component" value="Chromosome 4"/>
</dbReference>
<dbReference type="EMBL" id="OZ034817">
    <property type="protein sequence ID" value="CAL1382742.1"/>
    <property type="molecule type" value="Genomic_DNA"/>
</dbReference>
<evidence type="ECO:0000313" key="1">
    <source>
        <dbReference type="EMBL" id="CAL1382742.1"/>
    </source>
</evidence>
<gene>
    <name evidence="1" type="ORF">LTRI10_LOCUS24053</name>
</gene>
<proteinExistence type="predicted"/>
<protein>
    <submittedName>
        <fullName evidence="1">Uncharacterized protein</fullName>
    </submittedName>
</protein>
<name>A0AAV2EAI1_9ROSI</name>
<reference evidence="1 2" key="1">
    <citation type="submission" date="2024-04" db="EMBL/GenBank/DDBJ databases">
        <authorList>
            <person name="Fracassetti M."/>
        </authorList>
    </citation>
    <scope>NUCLEOTIDE SEQUENCE [LARGE SCALE GENOMIC DNA]</scope>
</reference>